<evidence type="ECO:0000256" key="6">
    <source>
        <dbReference type="ARBA" id="ARBA00022989"/>
    </source>
</evidence>
<feature type="transmembrane region" description="Helical" evidence="9">
    <location>
        <begin position="373"/>
        <end position="395"/>
    </location>
</feature>
<feature type="transmembrane region" description="Helical" evidence="9">
    <location>
        <begin position="497"/>
        <end position="518"/>
    </location>
</feature>
<keyword evidence="5 9" id="KW-0812">Transmembrane</keyword>
<feature type="transmembrane region" description="Helical" evidence="9">
    <location>
        <begin position="432"/>
        <end position="456"/>
    </location>
</feature>
<dbReference type="GO" id="GO:0005886">
    <property type="term" value="C:plasma membrane"/>
    <property type="evidence" value="ECO:0007669"/>
    <property type="project" value="UniProtKB-SubCell"/>
</dbReference>
<evidence type="ECO:0000256" key="7">
    <source>
        <dbReference type="ARBA" id="ARBA00023065"/>
    </source>
</evidence>
<evidence type="ECO:0000256" key="9">
    <source>
        <dbReference type="SAM" id="Phobius"/>
    </source>
</evidence>
<feature type="transmembrane region" description="Helical" evidence="9">
    <location>
        <begin position="171"/>
        <end position="198"/>
    </location>
</feature>
<feature type="transmembrane region" description="Helical" evidence="9">
    <location>
        <begin position="75"/>
        <end position="96"/>
    </location>
</feature>
<dbReference type="AlphaFoldDB" id="A0A075I9R7"/>
<name>A0A075I9R7_9EURY</name>
<proteinExistence type="inferred from homology"/>
<feature type="transmembrane region" description="Helical" evidence="9">
    <location>
        <begin position="219"/>
        <end position="238"/>
    </location>
</feature>
<evidence type="ECO:0000313" key="10">
    <source>
        <dbReference type="EMBL" id="AIF24659.1"/>
    </source>
</evidence>
<protein>
    <submittedName>
        <fullName evidence="10">K+ transporter Trk (TrkH)</fullName>
    </submittedName>
</protein>
<dbReference type="EMBL" id="KF901268">
    <property type="protein sequence ID" value="AIF24659.1"/>
    <property type="molecule type" value="Genomic_DNA"/>
</dbReference>
<feature type="transmembrane region" description="Helical" evidence="9">
    <location>
        <begin position="43"/>
        <end position="63"/>
    </location>
</feature>
<evidence type="ECO:0000256" key="8">
    <source>
        <dbReference type="ARBA" id="ARBA00023136"/>
    </source>
</evidence>
<dbReference type="Pfam" id="PF02386">
    <property type="entry name" value="TrkH"/>
    <property type="match status" value="1"/>
</dbReference>
<evidence type="ECO:0000256" key="2">
    <source>
        <dbReference type="ARBA" id="ARBA00009137"/>
    </source>
</evidence>
<accession>A0A075I9R7</accession>
<dbReference type="PANTHER" id="PTHR32024:SF2">
    <property type="entry name" value="TRK SYSTEM POTASSIUM UPTAKE PROTEIN TRKG-RELATED"/>
    <property type="match status" value="1"/>
</dbReference>
<keyword evidence="7" id="KW-0406">Ion transport</keyword>
<dbReference type="GO" id="GO:0030001">
    <property type="term" value="P:metal ion transport"/>
    <property type="evidence" value="ECO:0007669"/>
    <property type="project" value="UniProtKB-ARBA"/>
</dbReference>
<keyword evidence="4" id="KW-1003">Cell membrane</keyword>
<keyword evidence="6 9" id="KW-1133">Transmembrane helix</keyword>
<comment type="similarity">
    <text evidence="2">Belongs to the TrkH potassium transport family.</text>
</comment>
<dbReference type="GO" id="GO:0008324">
    <property type="term" value="F:monoatomic cation transmembrane transporter activity"/>
    <property type="evidence" value="ECO:0007669"/>
    <property type="project" value="InterPro"/>
</dbReference>
<gene>
    <name evidence="10" type="primary">trkH</name>
</gene>
<evidence type="ECO:0000256" key="1">
    <source>
        <dbReference type="ARBA" id="ARBA00004651"/>
    </source>
</evidence>
<sequence length="527" mass="57388">MRWDVVGLVLGWTIRLIALPLLIVAAYSTYLEAEGIEYAAKTYLPPFLLSLVVGQSLVSLAQNSDASSRVRDREAFASVALGWIPVVAVGSLPYWLGGMFYGPLELMAGEATFWEALRGLLHSWFESMSGFTTTGATVIDPLTSPVCTELVEDCIGSQNRSLLLWRSITQWLGGMGVIMLGLLILTRVLGGGMSLARAELTGPSLSRLGPTLQWTARRLWMIYVFLTVLEMGLLHFLGGMGTFDAVNYSLTTLPSGGFGTSDTGIMGFGSARIEVILMVFMLLTCINFSLLHLILAGRAKEALKDEELRSYLLILLLAWLAMAFNLYRSGTNGGTEELAPLEAIRHALFQSISISSTGYSSADFATWPVFSQFVLLLLMIVGASAGSTGGGLKVLRIRIAFELAKREVLKIIQPRQVVAIRFNQQVIEERKVWIVLGMLSSWMVLVTASMLAISFLEPSLEMTDVLSVSISLLGNTGPALGAFGPTSTWATMSEPTMIIASLLMWLGRLELLTVLVLLHPRTWAGTD</sequence>
<evidence type="ECO:0000256" key="3">
    <source>
        <dbReference type="ARBA" id="ARBA00022448"/>
    </source>
</evidence>
<feature type="transmembrane region" description="Helical" evidence="9">
    <location>
        <begin position="308"/>
        <end position="327"/>
    </location>
</feature>
<organism evidence="10">
    <name type="scientific">uncultured marine group II/III euryarchaeote SAT1000_36_D10</name>
    <dbReference type="NCBI Taxonomy" id="1456578"/>
    <lineage>
        <taxon>Archaea</taxon>
        <taxon>Methanobacteriati</taxon>
        <taxon>Methanobacteriota</taxon>
        <taxon>environmental samples</taxon>
    </lineage>
</organism>
<keyword evidence="8 9" id="KW-0472">Membrane</keyword>
<keyword evidence="3" id="KW-0813">Transport</keyword>
<evidence type="ECO:0000256" key="4">
    <source>
        <dbReference type="ARBA" id="ARBA00022475"/>
    </source>
</evidence>
<dbReference type="PANTHER" id="PTHR32024">
    <property type="entry name" value="TRK SYSTEM POTASSIUM UPTAKE PROTEIN TRKG-RELATED"/>
    <property type="match status" value="1"/>
</dbReference>
<feature type="transmembrane region" description="Helical" evidence="9">
    <location>
        <begin position="275"/>
        <end position="296"/>
    </location>
</feature>
<dbReference type="InterPro" id="IPR003445">
    <property type="entry name" value="Cat_transpt"/>
</dbReference>
<feature type="transmembrane region" description="Helical" evidence="9">
    <location>
        <begin position="12"/>
        <end position="31"/>
    </location>
</feature>
<evidence type="ECO:0000256" key="5">
    <source>
        <dbReference type="ARBA" id="ARBA00022692"/>
    </source>
</evidence>
<reference evidence="10" key="1">
    <citation type="journal article" date="2014" name="Genome Biol. Evol.">
        <title>Pangenome evidence for extensive interdomain horizontal transfer affecting lineage core and shell genes in uncultured planktonic thaumarchaeota and euryarchaeota.</title>
        <authorList>
            <person name="Deschamps P."/>
            <person name="Zivanovic Y."/>
            <person name="Moreira D."/>
            <person name="Rodriguez-Valera F."/>
            <person name="Lopez-Garcia P."/>
        </authorList>
    </citation>
    <scope>NUCLEOTIDE SEQUENCE</scope>
</reference>
<comment type="subcellular location">
    <subcellularLocation>
        <location evidence="1">Cell membrane</location>
        <topology evidence="1">Multi-pass membrane protein</topology>
    </subcellularLocation>
</comment>